<dbReference type="PANTHER" id="PTHR46641:SF6">
    <property type="entry name" value="G-PROTEIN COUPLED RECEPTORS FAMILY 1 PROFILE DOMAIN-CONTAINING PROTEIN"/>
    <property type="match status" value="1"/>
</dbReference>
<feature type="transmembrane region" description="Helical" evidence="5">
    <location>
        <begin position="312"/>
        <end position="334"/>
    </location>
</feature>
<dbReference type="Gene3D" id="1.20.1070.10">
    <property type="entry name" value="Rhodopsin 7-helix transmembrane proteins"/>
    <property type="match status" value="1"/>
</dbReference>
<evidence type="ECO:0000313" key="8">
    <source>
        <dbReference type="WBParaSite" id="PSAMB.scaffold218size64478.g3702.t1"/>
    </source>
</evidence>
<feature type="domain" description="G-protein coupled receptors family 1 profile" evidence="6">
    <location>
        <begin position="60"/>
        <end position="375"/>
    </location>
</feature>
<feature type="transmembrane region" description="Helical" evidence="5">
    <location>
        <begin position="354"/>
        <end position="378"/>
    </location>
</feature>
<sequence length="431" mass="48604">MGVSDSSRNNSAGGQAPGSWLNSLVLCWHEPRVHDYDLYYLLNRINIFVMLPICLVGLLVNGTALICLYRPPKITSGVFVYLKALLILDMVQLLVTTLTYIVPPVCDHSHNKTDLFYPPCFLFWRFLELPLPRLATSVNTMHSWTIAALSAHRYWKIARPVVSRFNDTLGRARCVLLLLVVGVIAFRLPLFIVELRFVSQPMPKIKRYTWATIEMSWYRFVYHSILDPLLAHVAPLLMMSVFSLLTLLEICRSRDFGYHKLKIDSIINGKNGNAGGGDGQNGVLVTNGMEFAPLSACFKRRRSNGARQKQEIRATVSIVLIVVLHLALHSIDLLSVVRKWDLLISSVCAVRADYLIRHVGIILSLVSASINAFVFIAFTNRLKSYVEMLIRKTSRNLSSSSDPAHSPRVTTLEATCLFDVEEARKYNDTPL</sequence>
<dbReference type="PROSITE" id="PS50262">
    <property type="entry name" value="G_PROTEIN_RECEP_F1_2"/>
    <property type="match status" value="1"/>
</dbReference>
<keyword evidence="4 5" id="KW-0472">Membrane</keyword>
<keyword evidence="7" id="KW-1185">Reference proteome</keyword>
<proteinExistence type="predicted"/>
<feature type="transmembrane region" description="Helical" evidence="5">
    <location>
        <begin position="80"/>
        <end position="102"/>
    </location>
</feature>
<evidence type="ECO:0000256" key="4">
    <source>
        <dbReference type="ARBA" id="ARBA00023136"/>
    </source>
</evidence>
<keyword evidence="3 5" id="KW-1133">Transmembrane helix</keyword>
<evidence type="ECO:0000256" key="5">
    <source>
        <dbReference type="SAM" id="Phobius"/>
    </source>
</evidence>
<feature type="transmembrane region" description="Helical" evidence="5">
    <location>
        <begin position="229"/>
        <end position="251"/>
    </location>
</feature>
<feature type="transmembrane region" description="Helical" evidence="5">
    <location>
        <begin position="45"/>
        <end position="68"/>
    </location>
</feature>
<dbReference type="AlphaFoldDB" id="A0A914VMK1"/>
<comment type="subcellular location">
    <subcellularLocation>
        <location evidence="1">Membrane</location>
    </subcellularLocation>
</comment>
<name>A0A914VMK1_9BILA</name>
<accession>A0A914VMK1</accession>
<organism evidence="7 8">
    <name type="scientific">Plectus sambesii</name>
    <dbReference type="NCBI Taxonomy" id="2011161"/>
    <lineage>
        <taxon>Eukaryota</taxon>
        <taxon>Metazoa</taxon>
        <taxon>Ecdysozoa</taxon>
        <taxon>Nematoda</taxon>
        <taxon>Chromadorea</taxon>
        <taxon>Plectida</taxon>
        <taxon>Plectina</taxon>
        <taxon>Plectoidea</taxon>
        <taxon>Plectidae</taxon>
        <taxon>Plectus</taxon>
    </lineage>
</organism>
<dbReference type="WBParaSite" id="PSAMB.scaffold218size64478.g3702.t1">
    <property type="protein sequence ID" value="PSAMB.scaffold218size64478.g3702.t1"/>
    <property type="gene ID" value="PSAMB.scaffold218size64478.g3702"/>
</dbReference>
<dbReference type="PANTHER" id="PTHR46641">
    <property type="entry name" value="FMRFAMIDE RECEPTOR-RELATED"/>
    <property type="match status" value="1"/>
</dbReference>
<dbReference type="InterPro" id="IPR052954">
    <property type="entry name" value="GPCR-Ligand_Int"/>
</dbReference>
<evidence type="ECO:0000313" key="7">
    <source>
        <dbReference type="Proteomes" id="UP000887566"/>
    </source>
</evidence>
<protein>
    <submittedName>
        <fullName evidence="8">G-protein coupled receptors family 1 profile domain-containing protein</fullName>
    </submittedName>
</protein>
<evidence type="ECO:0000256" key="1">
    <source>
        <dbReference type="ARBA" id="ARBA00004370"/>
    </source>
</evidence>
<dbReference type="SUPFAM" id="SSF81321">
    <property type="entry name" value="Family A G protein-coupled receptor-like"/>
    <property type="match status" value="1"/>
</dbReference>
<evidence type="ECO:0000256" key="2">
    <source>
        <dbReference type="ARBA" id="ARBA00022692"/>
    </source>
</evidence>
<evidence type="ECO:0000256" key="3">
    <source>
        <dbReference type="ARBA" id="ARBA00022989"/>
    </source>
</evidence>
<dbReference type="GO" id="GO:0016020">
    <property type="term" value="C:membrane"/>
    <property type="evidence" value="ECO:0007669"/>
    <property type="project" value="UniProtKB-SubCell"/>
</dbReference>
<feature type="transmembrane region" description="Helical" evidence="5">
    <location>
        <begin position="175"/>
        <end position="193"/>
    </location>
</feature>
<dbReference type="InterPro" id="IPR017452">
    <property type="entry name" value="GPCR_Rhodpsn_7TM"/>
</dbReference>
<keyword evidence="2 5" id="KW-0812">Transmembrane</keyword>
<reference evidence="8" key="1">
    <citation type="submission" date="2022-11" db="UniProtKB">
        <authorList>
            <consortium name="WormBaseParasite"/>
        </authorList>
    </citation>
    <scope>IDENTIFICATION</scope>
</reference>
<dbReference type="Proteomes" id="UP000887566">
    <property type="component" value="Unplaced"/>
</dbReference>
<evidence type="ECO:0000259" key="6">
    <source>
        <dbReference type="PROSITE" id="PS50262"/>
    </source>
</evidence>